<organism evidence="6 7">
    <name type="scientific">Araneus ventricosus</name>
    <name type="common">Orbweaver spider</name>
    <name type="synonym">Epeira ventricosa</name>
    <dbReference type="NCBI Taxonomy" id="182803"/>
    <lineage>
        <taxon>Eukaryota</taxon>
        <taxon>Metazoa</taxon>
        <taxon>Ecdysozoa</taxon>
        <taxon>Arthropoda</taxon>
        <taxon>Chelicerata</taxon>
        <taxon>Arachnida</taxon>
        <taxon>Araneae</taxon>
        <taxon>Araneomorphae</taxon>
        <taxon>Entelegynae</taxon>
        <taxon>Araneoidea</taxon>
        <taxon>Araneidae</taxon>
        <taxon>Araneus</taxon>
    </lineage>
</organism>
<dbReference type="PANTHER" id="PTHR10492">
    <property type="match status" value="1"/>
</dbReference>
<dbReference type="InterPro" id="IPR027417">
    <property type="entry name" value="P-loop_NTPase"/>
</dbReference>
<dbReference type="GO" id="GO:0006281">
    <property type="term" value="P:DNA repair"/>
    <property type="evidence" value="ECO:0007669"/>
    <property type="project" value="UniProtKB-KW"/>
</dbReference>
<comment type="similarity">
    <text evidence="1">Belongs to the helicase family.</text>
</comment>
<comment type="caution">
    <text evidence="6">The sequence shown here is derived from an EMBL/GenBank/DDBJ whole genome shotgun (WGS) entry which is preliminary data.</text>
</comment>
<evidence type="ECO:0000256" key="1">
    <source>
        <dbReference type="RuleBase" id="RU363044"/>
    </source>
</evidence>
<gene>
    <name evidence="6" type="primary">pif1_126</name>
    <name evidence="6" type="ORF">AVEN_191714_1</name>
</gene>
<evidence type="ECO:0000313" key="7">
    <source>
        <dbReference type="Proteomes" id="UP000499080"/>
    </source>
</evidence>
<evidence type="ECO:0000313" key="6">
    <source>
        <dbReference type="EMBL" id="GBO29181.1"/>
    </source>
</evidence>
<evidence type="ECO:0000259" key="4">
    <source>
        <dbReference type="Pfam" id="PF14214"/>
    </source>
</evidence>
<dbReference type="InterPro" id="IPR025476">
    <property type="entry name" value="Helitron_helicase-like"/>
</dbReference>
<comment type="catalytic activity">
    <reaction evidence="1">
        <text>ATP + H2O = ADP + phosphate + H(+)</text>
        <dbReference type="Rhea" id="RHEA:13065"/>
        <dbReference type="ChEBI" id="CHEBI:15377"/>
        <dbReference type="ChEBI" id="CHEBI:15378"/>
        <dbReference type="ChEBI" id="CHEBI:30616"/>
        <dbReference type="ChEBI" id="CHEBI:43474"/>
        <dbReference type="ChEBI" id="CHEBI:456216"/>
        <dbReference type="EC" id="5.6.2.3"/>
    </reaction>
</comment>
<reference evidence="6 7" key="1">
    <citation type="journal article" date="2019" name="Sci. Rep.">
        <title>Orb-weaving spider Araneus ventricosus genome elucidates the spidroin gene catalogue.</title>
        <authorList>
            <person name="Kono N."/>
            <person name="Nakamura H."/>
            <person name="Ohtoshi R."/>
            <person name="Moran D.A.P."/>
            <person name="Shinohara A."/>
            <person name="Yoshida Y."/>
            <person name="Fujiwara M."/>
            <person name="Mori M."/>
            <person name="Tomita M."/>
            <person name="Arakawa K."/>
        </authorList>
    </citation>
    <scope>NUCLEOTIDE SEQUENCE [LARGE SCALE GENOMIC DNA]</scope>
</reference>
<feature type="domain" description="DNA helicase Pif1-like DEAD-box helicase" evidence="3">
    <location>
        <begin position="808"/>
        <end position="1017"/>
    </location>
</feature>
<feature type="domain" description="Helitron helicase-like" evidence="4">
    <location>
        <begin position="308"/>
        <end position="413"/>
    </location>
</feature>
<dbReference type="InterPro" id="IPR049163">
    <property type="entry name" value="Pif1-like_2B_dom"/>
</dbReference>
<dbReference type="OrthoDB" id="6379596at2759"/>
<proteinExistence type="inferred from homology"/>
<keyword evidence="1" id="KW-0547">Nucleotide-binding</keyword>
<evidence type="ECO:0000259" key="3">
    <source>
        <dbReference type="Pfam" id="PF05970"/>
    </source>
</evidence>
<dbReference type="EMBL" id="BGPR01052334">
    <property type="protein sequence ID" value="GBO29181.1"/>
    <property type="molecule type" value="Genomic_DNA"/>
</dbReference>
<feature type="compositionally biased region" description="Polar residues" evidence="2">
    <location>
        <begin position="1"/>
        <end position="10"/>
    </location>
</feature>
<dbReference type="GO" id="GO:0043139">
    <property type="term" value="F:5'-3' DNA helicase activity"/>
    <property type="evidence" value="ECO:0007669"/>
    <property type="project" value="UniProtKB-EC"/>
</dbReference>
<feature type="compositionally biased region" description="Polar residues" evidence="2">
    <location>
        <begin position="46"/>
        <end position="60"/>
    </location>
</feature>
<dbReference type="AlphaFoldDB" id="A0A4Y2VWX1"/>
<keyword evidence="7" id="KW-1185">Reference proteome</keyword>
<dbReference type="Pfam" id="PF05970">
    <property type="entry name" value="PIF1"/>
    <property type="match status" value="1"/>
</dbReference>
<evidence type="ECO:0000256" key="2">
    <source>
        <dbReference type="SAM" id="MobiDB-lite"/>
    </source>
</evidence>
<evidence type="ECO:0000259" key="5">
    <source>
        <dbReference type="Pfam" id="PF21530"/>
    </source>
</evidence>
<keyword evidence="1" id="KW-0233">DNA recombination</keyword>
<protein>
    <recommendedName>
        <fullName evidence="1">ATP-dependent DNA helicase</fullName>
        <ecNumber evidence="1">5.6.2.3</ecNumber>
    </recommendedName>
</protein>
<keyword evidence="1" id="KW-0067">ATP-binding</keyword>
<keyword evidence="1" id="KW-0378">Hydrolase</keyword>
<feature type="region of interest" description="Disordered" evidence="2">
    <location>
        <begin position="1"/>
        <end position="60"/>
    </location>
</feature>
<dbReference type="Gene3D" id="3.40.50.300">
    <property type="entry name" value="P-loop containing nucleotide triphosphate hydrolases"/>
    <property type="match status" value="1"/>
</dbReference>
<name>A0A4Y2VWX1_ARAVE</name>
<keyword evidence="1" id="KW-0234">DNA repair</keyword>
<keyword evidence="1 6" id="KW-0347">Helicase</keyword>
<dbReference type="Proteomes" id="UP000499080">
    <property type="component" value="Unassembled WGS sequence"/>
</dbReference>
<dbReference type="SUPFAM" id="SSF52540">
    <property type="entry name" value="P-loop containing nucleoside triphosphate hydrolases"/>
    <property type="match status" value="2"/>
</dbReference>
<dbReference type="GO" id="GO:0000723">
    <property type="term" value="P:telomere maintenance"/>
    <property type="evidence" value="ECO:0007669"/>
    <property type="project" value="InterPro"/>
</dbReference>
<dbReference type="GO" id="GO:0006310">
    <property type="term" value="P:DNA recombination"/>
    <property type="evidence" value="ECO:0007669"/>
    <property type="project" value="UniProtKB-KW"/>
</dbReference>
<dbReference type="InterPro" id="IPR010285">
    <property type="entry name" value="DNA_helicase_pif1-like_DEAD"/>
</dbReference>
<comment type="cofactor">
    <cofactor evidence="1">
        <name>Mg(2+)</name>
        <dbReference type="ChEBI" id="CHEBI:18420"/>
    </cofactor>
</comment>
<dbReference type="Pfam" id="PF21530">
    <property type="entry name" value="Pif1_2B_dom"/>
    <property type="match status" value="1"/>
</dbReference>
<accession>A0A4Y2VWX1</accession>
<sequence>MNSLRTSQYNLRRREQRARESLDERFQRRSARNAADRLRRARARSDQQMANRVNSQAETNVSEHDCGMMTEICNFCQALYWRNELNSSNKYTKCCHDGKVRLPNLAETPDLLKELLTNNSLEARNYQNHIREYNAALAFASMGAEVKSPPGNGPYCFRIHGQIYHRIAPLYSNERFKPGYGQLYIFDASEANSRRLENNPSCLSSVMEKLDALLRTINPYAKSYLQMHQLIQSNPTVNVKMIFMEHPDLDMRRYNAHTSRTEVAAIFVGDDGEPPANRDICIYPIGEGCKNISPLKQCNDPMVYPLLFPRGEQGSPRSMQQNYQDAMAMVRKFGRPDLFVTFTCNPSWPEILNAMQGRERPENRPDIVVRVFKMKLSELLDDLIKRKVFGCVTSYIYVIEFQKRGLPHCHILLTLDSSSKIRTKDDIDKFVSAELPNINVNRRLFEIVTKCMVHGPCGIINPNAPYMKDGECSKQFPKAFREETEENVNGYPVYKRRCIEPVRVGKHYIDNRWIVPYNPWLSKKYNAHINVEVCASVKSVKYLYKYVYKGHDAASITLKTDDIVNHDEILNFLDGRYVSAPEAMWRLSEFSMSDKSHTVIRLAVHLPEQQAIFFKEGQENEAVERASIKDTTLTAWFKLNLIDEEAHEYYYADIPQYYVFDKPSTKWQKRQRGGQQVIGRMPVVSVQDSERFYLRMLLLRKTGVISFNDLKTIDGTLCETFQEACKVLGLLDGDQHWHDTLLEAARMQMPSYLRILFAIICELNELLKSYGLNLRKVNLPSVDLQCDLFRLSYDAIEEQSKANANIEKLNSEQRYAVYKVLHAIYEYQTDMPKCFFLDGPAGTGKTFVYSTLLHAVRGKGDQAIAVASTGIAATLLSGGRTAHSIFKIPLTLNATSTCNLKPNTSEAKILLDAKVIVWDEAPMTHVHAFLAVDRLLKDLTKCDEPFGGKIILLGGDFRQVLPVILRGYRSLTVSSCIKKHRLWSDFFVMKLTENMRAFDSEKEFASWLLHVGEGESGEKIQLPPFCYPEIQDPVQQLFSDIDFKTVTPEELKGRAILTVTNDLSMQINNRVLECMPGNEVIYESIDNIVSNDPQDQLAYTEEFLNSLTPTGMPPHKLRLKPGAIIMLLRNLAPSKGMCNGTRLIVIQLQKNVIVAKKKISADNNNESYLIPRIPLIPSDSNMPFQFKRKQFPIRLAFSMAINKAQGQTFDKI</sequence>
<feature type="compositionally biased region" description="Basic and acidic residues" evidence="2">
    <location>
        <begin position="17"/>
        <end position="27"/>
    </location>
</feature>
<dbReference type="PANTHER" id="PTHR10492:SF57">
    <property type="entry name" value="ATP-DEPENDENT DNA HELICASE"/>
    <property type="match status" value="1"/>
</dbReference>
<dbReference type="GO" id="GO:0005524">
    <property type="term" value="F:ATP binding"/>
    <property type="evidence" value="ECO:0007669"/>
    <property type="project" value="UniProtKB-KW"/>
</dbReference>
<dbReference type="EC" id="5.6.2.3" evidence="1"/>
<dbReference type="GO" id="GO:0016887">
    <property type="term" value="F:ATP hydrolysis activity"/>
    <property type="evidence" value="ECO:0007669"/>
    <property type="project" value="RHEA"/>
</dbReference>
<feature type="domain" description="DNA helicase Pif1-like 2B" evidence="5">
    <location>
        <begin position="1102"/>
        <end position="1148"/>
    </location>
</feature>
<dbReference type="Pfam" id="PF14214">
    <property type="entry name" value="Helitron_like_N"/>
    <property type="match status" value="1"/>
</dbReference>
<keyword evidence="1" id="KW-0227">DNA damage</keyword>